<dbReference type="Proteomes" id="UP001151699">
    <property type="component" value="Chromosome A"/>
</dbReference>
<dbReference type="CDD" id="cd00144">
    <property type="entry name" value="MPP_PPP_family"/>
    <property type="match status" value="1"/>
</dbReference>
<feature type="non-terminal residue" evidence="2">
    <location>
        <position position="101"/>
    </location>
</feature>
<dbReference type="GO" id="GO:0005634">
    <property type="term" value="C:nucleus"/>
    <property type="evidence" value="ECO:0007669"/>
    <property type="project" value="TreeGrafter"/>
</dbReference>
<feature type="non-terminal residue" evidence="2">
    <location>
        <position position="1"/>
    </location>
</feature>
<dbReference type="PROSITE" id="PS00125">
    <property type="entry name" value="SER_THR_PHOSPHATASE"/>
    <property type="match status" value="1"/>
</dbReference>
<evidence type="ECO:0000313" key="3">
    <source>
        <dbReference type="Proteomes" id="UP001151699"/>
    </source>
</evidence>
<evidence type="ECO:0000313" key="2">
    <source>
        <dbReference type="EMBL" id="KAJ6646608.1"/>
    </source>
</evidence>
<dbReference type="PRINTS" id="PR00114">
    <property type="entry name" value="STPHPHTASE"/>
</dbReference>
<dbReference type="SUPFAM" id="SSF56300">
    <property type="entry name" value="Metallo-dependent phosphatases"/>
    <property type="match status" value="1"/>
</dbReference>
<dbReference type="EMBL" id="WJQU01000001">
    <property type="protein sequence ID" value="KAJ6646608.1"/>
    <property type="molecule type" value="Genomic_DNA"/>
</dbReference>
<dbReference type="OrthoDB" id="256429at2759"/>
<dbReference type="Pfam" id="PF00149">
    <property type="entry name" value="Metallophos"/>
    <property type="match status" value="1"/>
</dbReference>
<dbReference type="Gene3D" id="3.60.21.10">
    <property type="match status" value="1"/>
</dbReference>
<accession>A0A9Q0NAA3</accession>
<organism evidence="2 3">
    <name type="scientific">Pseudolycoriella hygida</name>
    <dbReference type="NCBI Taxonomy" id="35572"/>
    <lineage>
        <taxon>Eukaryota</taxon>
        <taxon>Metazoa</taxon>
        <taxon>Ecdysozoa</taxon>
        <taxon>Arthropoda</taxon>
        <taxon>Hexapoda</taxon>
        <taxon>Insecta</taxon>
        <taxon>Pterygota</taxon>
        <taxon>Neoptera</taxon>
        <taxon>Endopterygota</taxon>
        <taxon>Diptera</taxon>
        <taxon>Nematocera</taxon>
        <taxon>Sciaroidea</taxon>
        <taxon>Sciaridae</taxon>
        <taxon>Pseudolycoriella</taxon>
    </lineage>
</organism>
<keyword evidence="3" id="KW-1185">Reference proteome</keyword>
<reference evidence="2" key="1">
    <citation type="submission" date="2022-07" db="EMBL/GenBank/DDBJ databases">
        <authorList>
            <person name="Trinca V."/>
            <person name="Uliana J.V.C."/>
            <person name="Torres T.T."/>
            <person name="Ward R.J."/>
            <person name="Monesi N."/>
        </authorList>
    </citation>
    <scope>NUCLEOTIDE SEQUENCE</scope>
    <source>
        <strain evidence="2">HSMRA1968</strain>
        <tissue evidence="2">Whole embryos</tissue>
    </source>
</reference>
<comment type="caution">
    <text evidence="2">The sequence shown here is derived from an EMBL/GenBank/DDBJ whole genome shotgun (WGS) entry which is preliminary data.</text>
</comment>
<feature type="domain" description="Serine/threonine specific protein phosphatases" evidence="1">
    <location>
        <begin position="48"/>
        <end position="53"/>
    </location>
</feature>
<gene>
    <name evidence="2" type="primary">BSU1</name>
    <name evidence="2" type="ORF">Bhyg_01821</name>
</gene>
<dbReference type="GO" id="GO:0004722">
    <property type="term" value="F:protein serine/threonine phosphatase activity"/>
    <property type="evidence" value="ECO:0007669"/>
    <property type="project" value="TreeGrafter"/>
</dbReference>
<dbReference type="PANTHER" id="PTHR11668">
    <property type="entry name" value="SERINE/THREONINE PROTEIN PHOSPHATASE"/>
    <property type="match status" value="1"/>
</dbReference>
<protein>
    <submittedName>
        <fullName evidence="2">Serine/threonine-protein phosphatase BSU1</fullName>
    </submittedName>
</protein>
<evidence type="ECO:0000259" key="1">
    <source>
        <dbReference type="PROSITE" id="PS00125"/>
    </source>
</evidence>
<sequence length="101" mass="11768">ILWPLSPTLSPCNLLFLGDYVDRGLNGLEVVAYLFAYKVHNPKKVFLLRGNHEIRDIQKTHSFYKECIEKFGPQLGYDVWTSVNNVFDVMHESTNEYIFDV</sequence>
<dbReference type="InterPro" id="IPR050341">
    <property type="entry name" value="PP1_catalytic_subunit"/>
</dbReference>
<dbReference type="InterPro" id="IPR004843">
    <property type="entry name" value="Calcineurin-like_PHP"/>
</dbReference>
<proteinExistence type="predicted"/>
<dbReference type="AlphaFoldDB" id="A0A9Q0NAA3"/>
<dbReference type="GO" id="GO:0005737">
    <property type="term" value="C:cytoplasm"/>
    <property type="evidence" value="ECO:0007669"/>
    <property type="project" value="TreeGrafter"/>
</dbReference>
<dbReference type="InterPro" id="IPR029052">
    <property type="entry name" value="Metallo-depent_PP-like"/>
</dbReference>
<dbReference type="PANTHER" id="PTHR11668:SF496">
    <property type="entry name" value="SERINE_THREONINE-PROTEIN PHOSPHATASE"/>
    <property type="match status" value="1"/>
</dbReference>
<name>A0A9Q0NAA3_9DIPT</name>
<dbReference type="InterPro" id="IPR006186">
    <property type="entry name" value="Ser/Thr-sp_prot-phosphatase"/>
</dbReference>